<evidence type="ECO:0000256" key="11">
    <source>
        <dbReference type="RuleBase" id="RU369090"/>
    </source>
</evidence>
<dbReference type="EMBL" id="RDQH01000335">
    <property type="protein sequence ID" value="RXH90461.1"/>
    <property type="molecule type" value="Genomic_DNA"/>
</dbReference>
<keyword evidence="11" id="KW-0256">Endoplasmic reticulum</keyword>
<dbReference type="FunFam" id="3.30.40.10:FF:000778">
    <property type="entry name" value="E3 ubiquitin-protein ligase RMA1H1 isoform A"/>
    <property type="match status" value="1"/>
</dbReference>
<keyword evidence="9" id="KW-0472">Membrane</keyword>
<dbReference type="PROSITE" id="PS50089">
    <property type="entry name" value="ZF_RING_2"/>
    <property type="match status" value="1"/>
</dbReference>
<evidence type="ECO:0000256" key="6">
    <source>
        <dbReference type="ARBA" id="ARBA00022771"/>
    </source>
</evidence>
<feature type="domain" description="RING-type" evidence="13">
    <location>
        <begin position="47"/>
        <end position="97"/>
    </location>
</feature>
<protein>
    <recommendedName>
        <fullName evidence="11">E3 ubiquitin-protein ligase RMA</fullName>
        <ecNumber evidence="11">2.3.2.27</ecNumber>
    </recommendedName>
    <alternativeName>
        <fullName evidence="11">Protein RING membrane-anchor</fullName>
    </alternativeName>
    <alternativeName>
        <fullName evidence="11">RING-type E3 ubiquitin transferase RMA</fullName>
    </alternativeName>
</protein>
<keyword evidence="4 11" id="KW-0808">Transferase</keyword>
<dbReference type="GO" id="GO:0006511">
    <property type="term" value="P:ubiquitin-dependent protein catabolic process"/>
    <property type="evidence" value="ECO:0007669"/>
    <property type="project" value="UniProtKB-UniRule"/>
</dbReference>
<evidence type="ECO:0000313" key="14">
    <source>
        <dbReference type="EMBL" id="RXH90461.1"/>
    </source>
</evidence>
<keyword evidence="8 11" id="KW-0862">Zinc</keyword>
<feature type="region of interest" description="Disordered" evidence="12">
    <location>
        <begin position="107"/>
        <end position="179"/>
    </location>
</feature>
<sequence>MATEQLFPVVVAQDNSIGQDKCSFEKWNTVSDGVADSDNKSCGTFDCSICLDSVQDPVVTLCGHLYCWPCIYKWLQFQSPSSENQDEQKQPQCPVCKAEVSESSLVPLYGRGQTTKPPKPSKGKAPHLGIVIPRRPFRPCGADTPRSARTPTSQYVTPQLHHRSSPYGSQLNSPLQDPMNSPGVATTAINPGADMFGEMVYARVFGNSLTNLYTNSNSYNLAGSGSPRVRRHVMQADKSLSRICFFLFCCFVLCLVLF</sequence>
<evidence type="ECO:0000256" key="8">
    <source>
        <dbReference type="ARBA" id="ARBA00022833"/>
    </source>
</evidence>
<keyword evidence="5 11" id="KW-0479">Metal-binding</keyword>
<dbReference type="InterPro" id="IPR001841">
    <property type="entry name" value="Znf_RING"/>
</dbReference>
<comment type="subcellular location">
    <subcellularLocation>
        <location evidence="2">Endomembrane system</location>
    </subcellularLocation>
    <subcellularLocation>
        <location evidence="11">Endoplasmic reticulum membrane</location>
        <topology evidence="11">Single-pass type IV membrane protein</topology>
    </subcellularLocation>
</comment>
<name>A0A498JAR9_MALDO</name>
<evidence type="ECO:0000256" key="7">
    <source>
        <dbReference type="ARBA" id="ARBA00022786"/>
    </source>
</evidence>
<dbReference type="GO" id="GO:0005789">
    <property type="term" value="C:endoplasmic reticulum membrane"/>
    <property type="evidence" value="ECO:0007669"/>
    <property type="project" value="UniProtKB-SubCell"/>
</dbReference>
<dbReference type="SMART" id="SM00184">
    <property type="entry name" value="RING"/>
    <property type="match status" value="1"/>
</dbReference>
<dbReference type="PANTHER" id="PTHR12313">
    <property type="entry name" value="E3 UBIQUITIN-PROTEIN LIGASE RNF5-RELATED"/>
    <property type="match status" value="1"/>
</dbReference>
<dbReference type="PROSITE" id="PS00518">
    <property type="entry name" value="ZF_RING_1"/>
    <property type="match status" value="1"/>
</dbReference>
<dbReference type="AlphaFoldDB" id="A0A498JAR9"/>
<keyword evidence="7 11" id="KW-0833">Ubl conjugation pathway</keyword>
<keyword evidence="15" id="KW-1185">Reference proteome</keyword>
<feature type="compositionally biased region" description="Polar residues" evidence="12">
    <location>
        <begin position="147"/>
        <end position="157"/>
    </location>
</feature>
<proteinExistence type="predicted"/>
<evidence type="ECO:0000256" key="12">
    <source>
        <dbReference type="SAM" id="MobiDB-lite"/>
    </source>
</evidence>
<dbReference type="InterPro" id="IPR013083">
    <property type="entry name" value="Znf_RING/FYVE/PHD"/>
</dbReference>
<dbReference type="GO" id="GO:0061630">
    <property type="term" value="F:ubiquitin protein ligase activity"/>
    <property type="evidence" value="ECO:0007669"/>
    <property type="project" value="UniProtKB-UniRule"/>
</dbReference>
<keyword evidence="6 10" id="KW-0863">Zinc-finger</keyword>
<dbReference type="InterPro" id="IPR017907">
    <property type="entry name" value="Znf_RING_CS"/>
</dbReference>
<evidence type="ECO:0000256" key="4">
    <source>
        <dbReference type="ARBA" id="ARBA00022679"/>
    </source>
</evidence>
<comment type="pathway">
    <text evidence="3 11">Protein modification; protein ubiquitination.</text>
</comment>
<accession>A0A498JAR9</accession>
<dbReference type="GO" id="GO:0016567">
    <property type="term" value="P:protein ubiquitination"/>
    <property type="evidence" value="ECO:0007669"/>
    <property type="project" value="UniProtKB-UniPathway"/>
</dbReference>
<organism evidence="14 15">
    <name type="scientific">Malus domestica</name>
    <name type="common">Apple</name>
    <name type="synonym">Pyrus malus</name>
    <dbReference type="NCBI Taxonomy" id="3750"/>
    <lineage>
        <taxon>Eukaryota</taxon>
        <taxon>Viridiplantae</taxon>
        <taxon>Streptophyta</taxon>
        <taxon>Embryophyta</taxon>
        <taxon>Tracheophyta</taxon>
        <taxon>Spermatophyta</taxon>
        <taxon>Magnoliopsida</taxon>
        <taxon>eudicotyledons</taxon>
        <taxon>Gunneridae</taxon>
        <taxon>Pentapetalae</taxon>
        <taxon>rosids</taxon>
        <taxon>fabids</taxon>
        <taxon>Rosales</taxon>
        <taxon>Rosaceae</taxon>
        <taxon>Amygdaloideae</taxon>
        <taxon>Maleae</taxon>
        <taxon>Malus</taxon>
    </lineage>
</organism>
<dbReference type="GO" id="GO:0008270">
    <property type="term" value="F:zinc ion binding"/>
    <property type="evidence" value="ECO:0007669"/>
    <property type="project" value="UniProtKB-KW"/>
</dbReference>
<evidence type="ECO:0000256" key="3">
    <source>
        <dbReference type="ARBA" id="ARBA00004906"/>
    </source>
</evidence>
<dbReference type="Pfam" id="PF00097">
    <property type="entry name" value="zf-C3HC4"/>
    <property type="match status" value="1"/>
</dbReference>
<evidence type="ECO:0000256" key="2">
    <source>
        <dbReference type="ARBA" id="ARBA00004308"/>
    </source>
</evidence>
<dbReference type="Gene3D" id="3.30.40.10">
    <property type="entry name" value="Zinc/RING finger domain, C3HC4 (zinc finger)"/>
    <property type="match status" value="1"/>
</dbReference>
<comment type="catalytic activity">
    <reaction evidence="1 11">
        <text>S-ubiquitinyl-[E2 ubiquitin-conjugating enzyme]-L-cysteine + [acceptor protein]-L-lysine = [E2 ubiquitin-conjugating enzyme]-L-cysteine + N(6)-ubiquitinyl-[acceptor protein]-L-lysine.</text>
        <dbReference type="EC" id="2.3.2.27"/>
    </reaction>
</comment>
<gene>
    <name evidence="14" type="ORF">DVH24_035225</name>
</gene>
<dbReference type="SUPFAM" id="SSF57850">
    <property type="entry name" value="RING/U-box"/>
    <property type="match status" value="1"/>
</dbReference>
<evidence type="ECO:0000259" key="13">
    <source>
        <dbReference type="PROSITE" id="PS50089"/>
    </source>
</evidence>
<evidence type="ECO:0000256" key="9">
    <source>
        <dbReference type="ARBA" id="ARBA00023136"/>
    </source>
</evidence>
<dbReference type="STRING" id="3750.A0A498JAR9"/>
<evidence type="ECO:0000256" key="10">
    <source>
        <dbReference type="PROSITE-ProRule" id="PRU00175"/>
    </source>
</evidence>
<comment type="caution">
    <text evidence="14">The sequence shown here is derived from an EMBL/GenBank/DDBJ whole genome shotgun (WGS) entry which is preliminary data.</text>
</comment>
<dbReference type="InterPro" id="IPR018957">
    <property type="entry name" value="Znf_C3HC4_RING-type"/>
</dbReference>
<dbReference type="InterPro" id="IPR045103">
    <property type="entry name" value="RNF5/RNF185-like"/>
</dbReference>
<dbReference type="EC" id="2.3.2.27" evidence="11"/>
<feature type="compositionally biased region" description="Polar residues" evidence="12">
    <location>
        <begin position="166"/>
        <end position="179"/>
    </location>
</feature>
<comment type="domain">
    <text evidence="11">The RING-type zinc finger domain is responsible for E3 ligase activity.</text>
</comment>
<comment type="function">
    <text evidence="11">E3 ubiquitin-protein ligase.</text>
</comment>
<dbReference type="UniPathway" id="UPA00143"/>
<reference evidence="14 15" key="1">
    <citation type="submission" date="2018-10" db="EMBL/GenBank/DDBJ databases">
        <title>A high-quality apple genome assembly.</title>
        <authorList>
            <person name="Hu J."/>
        </authorList>
    </citation>
    <scope>NUCLEOTIDE SEQUENCE [LARGE SCALE GENOMIC DNA]</scope>
    <source>
        <strain evidence="15">cv. HFTH1</strain>
        <tissue evidence="14">Young leaf</tissue>
    </source>
</reference>
<dbReference type="Proteomes" id="UP000290289">
    <property type="component" value="Chromosome 9"/>
</dbReference>
<evidence type="ECO:0000313" key="15">
    <source>
        <dbReference type="Proteomes" id="UP000290289"/>
    </source>
</evidence>
<evidence type="ECO:0000256" key="5">
    <source>
        <dbReference type="ARBA" id="ARBA00022723"/>
    </source>
</evidence>
<evidence type="ECO:0000256" key="1">
    <source>
        <dbReference type="ARBA" id="ARBA00000900"/>
    </source>
</evidence>